<name>A0A2P5ETL0_TREOI</name>
<dbReference type="OrthoDB" id="10497773at2759"/>
<feature type="transmembrane region" description="Helical" evidence="1">
    <location>
        <begin position="79"/>
        <end position="98"/>
    </location>
</feature>
<reference evidence="3" key="1">
    <citation type="submission" date="2016-06" db="EMBL/GenBank/DDBJ databases">
        <title>Parallel loss of symbiosis genes in relatives of nitrogen-fixing non-legume Parasponia.</title>
        <authorList>
            <person name="Van Velzen R."/>
            <person name="Holmer R."/>
            <person name="Bu F."/>
            <person name="Rutten L."/>
            <person name="Van Zeijl A."/>
            <person name="Liu W."/>
            <person name="Santuari L."/>
            <person name="Cao Q."/>
            <person name="Sharma T."/>
            <person name="Shen D."/>
            <person name="Roswanjaya Y."/>
            <person name="Wardhani T."/>
            <person name="Kalhor M.S."/>
            <person name="Jansen J."/>
            <person name="Van den Hoogen J."/>
            <person name="Gungor B."/>
            <person name="Hartog M."/>
            <person name="Hontelez J."/>
            <person name="Verver J."/>
            <person name="Yang W.-C."/>
            <person name="Schijlen E."/>
            <person name="Repin R."/>
            <person name="Schilthuizen M."/>
            <person name="Schranz E."/>
            <person name="Heidstra R."/>
            <person name="Miyata K."/>
            <person name="Fedorova E."/>
            <person name="Kohlen W."/>
            <person name="Bisseling T."/>
            <person name="Smit S."/>
            <person name="Geurts R."/>
        </authorList>
    </citation>
    <scope>NUCLEOTIDE SEQUENCE [LARGE SCALE GENOMIC DNA]</scope>
    <source>
        <strain evidence="3">cv. RG33-2</strain>
    </source>
</reference>
<protein>
    <recommendedName>
        <fullName evidence="4">Transmembrane protein</fullName>
    </recommendedName>
</protein>
<dbReference type="Proteomes" id="UP000237000">
    <property type="component" value="Unassembled WGS sequence"/>
</dbReference>
<evidence type="ECO:0000313" key="3">
    <source>
        <dbReference type="Proteomes" id="UP000237000"/>
    </source>
</evidence>
<evidence type="ECO:0000256" key="1">
    <source>
        <dbReference type="SAM" id="Phobius"/>
    </source>
</evidence>
<evidence type="ECO:0000313" key="2">
    <source>
        <dbReference type="EMBL" id="PON88874.1"/>
    </source>
</evidence>
<feature type="transmembrane region" description="Helical" evidence="1">
    <location>
        <begin position="16"/>
        <end position="37"/>
    </location>
</feature>
<keyword evidence="1" id="KW-0472">Membrane</keyword>
<evidence type="ECO:0008006" key="4">
    <source>
        <dbReference type="Google" id="ProtNLM"/>
    </source>
</evidence>
<keyword evidence="1" id="KW-0812">Transmembrane</keyword>
<comment type="caution">
    <text evidence="2">The sequence shown here is derived from an EMBL/GenBank/DDBJ whole genome shotgun (WGS) entry which is preliminary data.</text>
</comment>
<organism evidence="2 3">
    <name type="scientific">Trema orientale</name>
    <name type="common">Charcoal tree</name>
    <name type="synonym">Celtis orientalis</name>
    <dbReference type="NCBI Taxonomy" id="63057"/>
    <lineage>
        <taxon>Eukaryota</taxon>
        <taxon>Viridiplantae</taxon>
        <taxon>Streptophyta</taxon>
        <taxon>Embryophyta</taxon>
        <taxon>Tracheophyta</taxon>
        <taxon>Spermatophyta</taxon>
        <taxon>Magnoliopsida</taxon>
        <taxon>eudicotyledons</taxon>
        <taxon>Gunneridae</taxon>
        <taxon>Pentapetalae</taxon>
        <taxon>rosids</taxon>
        <taxon>fabids</taxon>
        <taxon>Rosales</taxon>
        <taxon>Cannabaceae</taxon>
        <taxon>Trema</taxon>
    </lineage>
</organism>
<sequence>MEEQVGLGGISGGREVVVVVLVVVVVGLGGSIPLQVLSGWDLMWPKRALMEGKVLKHMGHMLVQEEEAVEPEGAEDSFVALKLALVLLLMLILLILLVRPVELVLVVAAAAC</sequence>
<dbReference type="InParanoid" id="A0A2P5ETL0"/>
<keyword evidence="3" id="KW-1185">Reference proteome</keyword>
<proteinExistence type="predicted"/>
<gene>
    <name evidence="2" type="ORF">TorRG33x02_153890</name>
</gene>
<dbReference type="EMBL" id="JXTC01000101">
    <property type="protein sequence ID" value="PON88874.1"/>
    <property type="molecule type" value="Genomic_DNA"/>
</dbReference>
<keyword evidence="1" id="KW-1133">Transmembrane helix</keyword>
<accession>A0A2P5ETL0</accession>
<dbReference type="AlphaFoldDB" id="A0A2P5ETL0"/>